<keyword evidence="6" id="KW-1185">Reference proteome</keyword>
<comment type="caution">
    <text evidence="5">The sequence shown here is derived from an EMBL/GenBank/DDBJ whole genome shotgun (WGS) entry which is preliminary data.</text>
</comment>
<dbReference type="OrthoDB" id="2861623at2759"/>
<evidence type="ECO:0000313" key="5">
    <source>
        <dbReference type="EMBL" id="RLL95714.1"/>
    </source>
</evidence>
<evidence type="ECO:0000313" key="6">
    <source>
        <dbReference type="Proteomes" id="UP000215289"/>
    </source>
</evidence>
<name>A0A229WWH8_9EURO</name>
<dbReference type="InterPro" id="IPR008949">
    <property type="entry name" value="Isoprenoid_synthase_dom_sf"/>
</dbReference>
<dbReference type="SFLD" id="SFLDS00005">
    <property type="entry name" value="Isoprenoid_Synthase_Type_I"/>
    <property type="match status" value="1"/>
</dbReference>
<evidence type="ECO:0000256" key="1">
    <source>
        <dbReference type="ARBA" id="ARBA00001946"/>
    </source>
</evidence>
<dbReference type="GO" id="GO:0008299">
    <property type="term" value="P:isoprenoid biosynthetic process"/>
    <property type="evidence" value="ECO:0007669"/>
    <property type="project" value="UniProtKB-ARBA"/>
</dbReference>
<dbReference type="EC" id="4.2.3.-" evidence="4"/>
<dbReference type="AlphaFoldDB" id="A0A229WWH8"/>
<reference evidence="5 6" key="1">
    <citation type="submission" date="2018-08" db="EMBL/GenBank/DDBJ databases">
        <title>Draft genome sequences of two Aspergillus turcosus clinical strains isolated from bronchoalveolar lavage fluid: one azole-susceptible and the other azole-resistant.</title>
        <authorList>
            <person name="Parent-Michaud M."/>
            <person name="Dufresne P.J."/>
            <person name="Fournier E."/>
            <person name="Martineau C."/>
            <person name="Moreira S."/>
            <person name="Perkins V."/>
            <person name="De Repentigny L."/>
            <person name="Dufresne S.F."/>
        </authorList>
    </citation>
    <scope>NUCLEOTIDE SEQUENCE [LARGE SCALE GENOMIC DNA]</scope>
    <source>
        <strain evidence="5">HMR AF 1038</strain>
    </source>
</reference>
<dbReference type="InterPro" id="IPR034686">
    <property type="entry name" value="Terpene_cyclase-like_2"/>
</dbReference>
<gene>
    <name evidence="5" type="ORF">CFD26_102246</name>
</gene>
<dbReference type="GO" id="GO:0010333">
    <property type="term" value="F:terpene synthase activity"/>
    <property type="evidence" value="ECO:0007669"/>
    <property type="project" value="InterPro"/>
</dbReference>
<sequence length="337" mass="38961">MENAIAETEVTSLQIPMFELPWPEKISPNVHLVETRMLDWAERYDLFPSNTAYQERVKRTRYGWLAARCYPNADPDLLQTIADYFVWFFLADDLFVDRVEKVMPDTLRNLTAMIDVLDFDDASPQPVYGELAWLDVCRRLRRHLSAESFERFAQGMRLWATTAALQILNHIQSKPVGVRQYETIRRHTSGMNPCLALADVANRGAVDPNEYYHPDVQRLCRHANNIVCWSNDIQSLAIESRQPGQFWNMVGTYAASGHTIQESVDYTAERVRAEIVNFQRLSEKILPRASPQLCGLVEGFEYWIRGYMDWVVKDTKRYAIEFVASDADDRNVLTPQA</sequence>
<keyword evidence="3 4" id="KW-0460">Magnesium</keyword>
<evidence type="ECO:0000256" key="2">
    <source>
        <dbReference type="ARBA" id="ARBA00006333"/>
    </source>
</evidence>
<evidence type="ECO:0000256" key="3">
    <source>
        <dbReference type="ARBA" id="ARBA00022842"/>
    </source>
</evidence>
<dbReference type="SFLD" id="SFLDG01020">
    <property type="entry name" value="Terpene_Cyclase_Like_2"/>
    <property type="match status" value="1"/>
</dbReference>
<dbReference type="PANTHER" id="PTHR35201:SF4">
    <property type="entry name" value="BETA-PINACENE SYNTHASE-RELATED"/>
    <property type="match status" value="1"/>
</dbReference>
<dbReference type="SUPFAM" id="SSF48576">
    <property type="entry name" value="Terpenoid synthases"/>
    <property type="match status" value="1"/>
</dbReference>
<keyword evidence="4" id="KW-0479">Metal-binding</keyword>
<keyword evidence="4" id="KW-0456">Lyase</keyword>
<organism evidence="5 6">
    <name type="scientific">Aspergillus turcosus</name>
    <dbReference type="NCBI Taxonomy" id="1245748"/>
    <lineage>
        <taxon>Eukaryota</taxon>
        <taxon>Fungi</taxon>
        <taxon>Dikarya</taxon>
        <taxon>Ascomycota</taxon>
        <taxon>Pezizomycotina</taxon>
        <taxon>Eurotiomycetes</taxon>
        <taxon>Eurotiomycetidae</taxon>
        <taxon>Eurotiales</taxon>
        <taxon>Aspergillaceae</taxon>
        <taxon>Aspergillus</taxon>
        <taxon>Aspergillus subgen. Fumigati</taxon>
    </lineage>
</organism>
<evidence type="ECO:0000256" key="4">
    <source>
        <dbReference type="RuleBase" id="RU366034"/>
    </source>
</evidence>
<dbReference type="Pfam" id="PF19086">
    <property type="entry name" value="Terpene_syn_C_2"/>
    <property type="match status" value="1"/>
</dbReference>
<protein>
    <recommendedName>
        <fullName evidence="4">Terpene synthase</fullName>
        <ecNumber evidence="4">4.2.3.-</ecNumber>
    </recommendedName>
</protein>
<dbReference type="Proteomes" id="UP000215289">
    <property type="component" value="Unassembled WGS sequence"/>
</dbReference>
<dbReference type="EMBL" id="NIDN02000140">
    <property type="protein sequence ID" value="RLL95714.1"/>
    <property type="molecule type" value="Genomic_DNA"/>
</dbReference>
<dbReference type="PANTHER" id="PTHR35201">
    <property type="entry name" value="TERPENE SYNTHASE"/>
    <property type="match status" value="1"/>
</dbReference>
<comment type="cofactor">
    <cofactor evidence="1 4">
        <name>Mg(2+)</name>
        <dbReference type="ChEBI" id="CHEBI:18420"/>
    </cofactor>
</comment>
<comment type="similarity">
    <text evidence="2 4">Belongs to the terpene synthase family.</text>
</comment>
<proteinExistence type="inferred from homology"/>
<dbReference type="Gene3D" id="1.10.600.10">
    <property type="entry name" value="Farnesyl Diphosphate Synthase"/>
    <property type="match status" value="1"/>
</dbReference>
<accession>A0A229WWH8</accession>
<dbReference type="GO" id="GO:0046872">
    <property type="term" value="F:metal ion binding"/>
    <property type="evidence" value="ECO:0007669"/>
    <property type="project" value="UniProtKB-KW"/>
</dbReference>